<name>A0A914DH96_9BILA</name>
<dbReference type="AlphaFoldDB" id="A0A914DH96"/>
<organism evidence="1 2">
    <name type="scientific">Acrobeloides nanus</name>
    <dbReference type="NCBI Taxonomy" id="290746"/>
    <lineage>
        <taxon>Eukaryota</taxon>
        <taxon>Metazoa</taxon>
        <taxon>Ecdysozoa</taxon>
        <taxon>Nematoda</taxon>
        <taxon>Chromadorea</taxon>
        <taxon>Rhabditida</taxon>
        <taxon>Tylenchina</taxon>
        <taxon>Cephalobomorpha</taxon>
        <taxon>Cephaloboidea</taxon>
        <taxon>Cephalobidae</taxon>
        <taxon>Acrobeloides</taxon>
    </lineage>
</organism>
<proteinExistence type="predicted"/>
<dbReference type="WBParaSite" id="ACRNAN_scaffold2694.g31587.t1">
    <property type="protein sequence ID" value="ACRNAN_scaffold2694.g31587.t1"/>
    <property type="gene ID" value="ACRNAN_scaffold2694.g31587"/>
</dbReference>
<evidence type="ECO:0000313" key="1">
    <source>
        <dbReference type="Proteomes" id="UP000887540"/>
    </source>
</evidence>
<evidence type="ECO:0000313" key="2">
    <source>
        <dbReference type="WBParaSite" id="ACRNAN_scaffold2694.g31587.t1"/>
    </source>
</evidence>
<accession>A0A914DH96</accession>
<reference evidence="2" key="1">
    <citation type="submission" date="2022-11" db="UniProtKB">
        <authorList>
            <consortium name="WormBaseParasite"/>
        </authorList>
    </citation>
    <scope>IDENTIFICATION</scope>
</reference>
<dbReference type="Proteomes" id="UP000887540">
    <property type="component" value="Unplaced"/>
</dbReference>
<keyword evidence="1" id="KW-1185">Reference proteome</keyword>
<protein>
    <submittedName>
        <fullName evidence="2">Uncharacterized protein</fullName>
    </submittedName>
</protein>
<sequence length="209" mass="23863">MELEESNVTEEQKWQFRRFRHLLQYGIKSELVEEELYRTGAEYLEDLTVPFAIPSTPCSARLPNDSPQTRLTDSGIFMSPYPGRKESAIKVVYDALSSLIQGSSLHRKLYGSSESKISTASHISVRNPQNLHILPNSFPDSIQGRLNFETTDENFPSSAFQTQAMMSYELSHENELDASSQSEISMDDELFFDLKPLRSKNRQAIVFKK</sequence>